<dbReference type="PANTHER" id="PTHR12598">
    <property type="entry name" value="COPPER HOMEOSTASIS PROTEIN CUTC"/>
    <property type="match status" value="1"/>
</dbReference>
<dbReference type="PANTHER" id="PTHR12598:SF0">
    <property type="entry name" value="COPPER HOMEOSTASIS PROTEIN CUTC HOMOLOG"/>
    <property type="match status" value="1"/>
</dbReference>
<organism evidence="4 5">
    <name type="scientific">Friedmanniomyces endolithicus</name>
    <dbReference type="NCBI Taxonomy" id="329885"/>
    <lineage>
        <taxon>Eukaryota</taxon>
        <taxon>Fungi</taxon>
        <taxon>Dikarya</taxon>
        <taxon>Ascomycota</taxon>
        <taxon>Pezizomycotina</taxon>
        <taxon>Dothideomycetes</taxon>
        <taxon>Dothideomycetidae</taxon>
        <taxon>Mycosphaerellales</taxon>
        <taxon>Teratosphaeriaceae</taxon>
        <taxon>Friedmanniomyces</taxon>
    </lineage>
</organism>
<dbReference type="InterPro" id="IPR005627">
    <property type="entry name" value="CutC-like"/>
</dbReference>
<dbReference type="Proteomes" id="UP001168146">
    <property type="component" value="Unassembled WGS sequence"/>
</dbReference>
<sequence length="272" mass="29708">MALLEVCCFTPESAVLAYEAGADRIELCINREAGGTTPPVEWLAEIQRHVRIPVFVMIRPRAGDFTYSSVEFDQMKRDINAFKPRADGFVFGILDGQAKVDVARMAELVQTAAPLPCTFHKAFDETPDLLEAFEDVLATGCSAILTSGGAASALAGVDTLGELVRKSQRRLTIMPGGSVRASNISRIRKLTGAGMIHTSGVPEGATGPSASEVRQMKTMLREKTAQERLLPRGAVTKLAWLRATHVVPKKQYHSSDPLDELWRLQSMHMSSR</sequence>
<proteinExistence type="inferred from homology"/>
<evidence type="ECO:0000313" key="4">
    <source>
        <dbReference type="EMBL" id="KAK1008696.1"/>
    </source>
</evidence>
<dbReference type="Pfam" id="PF03932">
    <property type="entry name" value="CutC"/>
    <property type="match status" value="1"/>
</dbReference>
<dbReference type="GO" id="GO:0005507">
    <property type="term" value="F:copper ion binding"/>
    <property type="evidence" value="ECO:0007669"/>
    <property type="project" value="TreeGrafter"/>
</dbReference>
<dbReference type="HAMAP" id="MF_00795">
    <property type="entry name" value="CutC"/>
    <property type="match status" value="1"/>
</dbReference>
<dbReference type="Gene3D" id="3.20.20.380">
    <property type="entry name" value="Copper homeostasis (CutC) domain"/>
    <property type="match status" value="1"/>
</dbReference>
<accession>A0AAN6R032</accession>
<dbReference type="SUPFAM" id="SSF110395">
    <property type="entry name" value="CutC-like"/>
    <property type="match status" value="1"/>
</dbReference>
<evidence type="ECO:0000313" key="3">
    <source>
        <dbReference type="EMBL" id="KAK0325094.1"/>
    </source>
</evidence>
<name>A0AAN6R032_9PEZI</name>
<dbReference type="EMBL" id="JASUXU010000008">
    <property type="protein sequence ID" value="KAK0325094.1"/>
    <property type="molecule type" value="Genomic_DNA"/>
</dbReference>
<comment type="caution">
    <text evidence="4">The sequence shown here is derived from an EMBL/GenBank/DDBJ whole genome shotgun (WGS) entry which is preliminary data.</text>
</comment>
<protein>
    <recommendedName>
        <fullName evidence="2">Copper homeostasis protein cutC homolog</fullName>
    </recommendedName>
</protein>
<gene>
    <name evidence="3" type="ORF">LTR82_004080</name>
    <name evidence="4" type="ORF">LTR91_003055</name>
</gene>
<evidence type="ECO:0000256" key="1">
    <source>
        <dbReference type="ARBA" id="ARBA00007768"/>
    </source>
</evidence>
<evidence type="ECO:0000256" key="2">
    <source>
        <dbReference type="ARBA" id="ARBA00019014"/>
    </source>
</evidence>
<keyword evidence="5" id="KW-1185">Reference proteome</keyword>
<dbReference type="AlphaFoldDB" id="A0AAN6R032"/>
<dbReference type="InterPro" id="IPR036822">
    <property type="entry name" value="CutC-like_dom_sf"/>
</dbReference>
<evidence type="ECO:0000313" key="5">
    <source>
        <dbReference type="Proteomes" id="UP001175353"/>
    </source>
</evidence>
<reference evidence="4" key="2">
    <citation type="submission" date="2023-06" db="EMBL/GenBank/DDBJ databases">
        <title>Black Yeasts Isolated from many extreme environments.</title>
        <authorList>
            <person name="Coleine C."/>
            <person name="Stajich J.E."/>
            <person name="Selbmann L."/>
        </authorList>
    </citation>
    <scope>NUCLEOTIDE SEQUENCE</scope>
    <source>
        <strain evidence="4">CCFEE 5200</strain>
    </source>
</reference>
<dbReference type="Proteomes" id="UP001175353">
    <property type="component" value="Unassembled WGS sequence"/>
</dbReference>
<dbReference type="EMBL" id="JAUJLE010000015">
    <property type="protein sequence ID" value="KAK1008696.1"/>
    <property type="molecule type" value="Genomic_DNA"/>
</dbReference>
<reference evidence="3" key="1">
    <citation type="submission" date="2021-12" db="EMBL/GenBank/DDBJ databases">
        <title>Black yeast isolated from Biological Soil Crust.</title>
        <authorList>
            <person name="Kurbessoian T."/>
        </authorList>
    </citation>
    <scope>NUCLEOTIDE SEQUENCE</scope>
    <source>
        <strain evidence="3">CCFEE 5208</strain>
    </source>
</reference>
<comment type="similarity">
    <text evidence="1">Belongs to the CutC family.</text>
</comment>